<reference evidence="2" key="1">
    <citation type="journal article" date="2012" name="Appl. Environ. Microbiol.">
        <title>Two SusD-like proteins encoded within a polysaccharide utilization locus of an uncultured ruminant Bacteroidetes phylotype bind strongly to cellulose.</title>
        <authorList>
            <person name="Mackenzie A.K."/>
            <person name="Pope P.B."/>
            <person name="Pedersen H.L."/>
            <person name="Gupta R."/>
            <person name="Morrison M."/>
            <person name="Willats W.G."/>
            <person name="Eijsink V.G."/>
        </authorList>
    </citation>
    <scope>NUCLEOTIDE SEQUENCE</scope>
</reference>
<dbReference type="AlphaFoldDB" id="A0A097KUQ3"/>
<dbReference type="InterPro" id="IPR013783">
    <property type="entry name" value="Ig-like_fold"/>
</dbReference>
<evidence type="ECO:0000313" key="2">
    <source>
        <dbReference type="EMBL" id="AIT97139.1"/>
    </source>
</evidence>
<organism evidence="2">
    <name type="scientific">uncultured Bacteroidota bacterium</name>
    <dbReference type="NCBI Taxonomy" id="152509"/>
    <lineage>
        <taxon>Bacteria</taxon>
        <taxon>Pseudomonadati</taxon>
        <taxon>Bacteroidota</taxon>
        <taxon>environmental samples</taxon>
    </lineage>
</organism>
<dbReference type="EMBL" id="KM887863">
    <property type="protein sequence ID" value="AIT97139.1"/>
    <property type="molecule type" value="Genomic_DNA"/>
</dbReference>
<keyword evidence="1" id="KW-0732">Signal</keyword>
<accession>A0A097KUQ3</accession>
<evidence type="ECO:0000256" key="1">
    <source>
        <dbReference type="SAM" id="SignalP"/>
    </source>
</evidence>
<dbReference type="Gene3D" id="2.60.40.10">
    <property type="entry name" value="Immunoglobulins"/>
    <property type="match status" value="1"/>
</dbReference>
<proteinExistence type="predicted"/>
<protein>
    <submittedName>
        <fullName evidence="2">SusE</fullName>
    </submittedName>
</protein>
<dbReference type="PROSITE" id="PS51257">
    <property type="entry name" value="PROKAR_LIPOPROTEIN"/>
    <property type="match status" value="1"/>
</dbReference>
<feature type="chain" id="PRO_5001931343" evidence="1">
    <location>
        <begin position="28"/>
        <end position="629"/>
    </location>
</feature>
<sequence length="629" mass="69499">MKKVFKHIGIFLSVALMGALSSCIPQADNQLADLGLGIKVFFPTKVVEGQPMTINGSGLSDVKEIEFPNGVKVTDFEIVSNEMIRVTAPAGIAADGGKLIVRSADQTAESSVSLTLGKTVVSGFSKQEGEEITGGEQIIVYGTDLEFINAFEILDPDGNPLLIPHEDFYRKGTSSVIITLPKKIFEGSYIANLYTYDGRSFNLPELSYKPAADGGHWETVETVIWENDGSHGEINWSSDYRFSSEEASSGEEIYAIPMDLWEQMKAETFYVLLSGEDPQIRVTTGWWSTTWTGNDITPGNELLTDNGDGTYTLAITLAGDPIMDVIDEQHLLLTGGGYTPLKIFFLEEEWIEGGGHEEIVKTSIWKNDGSHGEISWSSDYRFSSEEASSGEEIYAIPMDLWEQMKAETFYVLLSGEDPQIRVTTGWWSTTWTGNDITPGNELLTDNGDGTYTLAITLAGDPIMDVIDEQHLLLTGGGYTPLELYFEEVIWVDGGDGDKEVVFWENDGSHGGINWSGDYRFGLDGNDGNNECIATFPEDVWNVIKTGTFYLLASVDDAWHNVRVTTGWWDPSWNAGDIGADNEMMVHNDDGTFTIELNFTGDANFVDALDQRHLLFTGEGYTPLKLYYIE</sequence>
<reference evidence="2" key="2">
    <citation type="journal article" date="2015" name="Appl. Environ. Microbiol.">
        <title>A polysaccharide utilization locus from an uncultured bacteroidetes phylotype suggests ecological adaptation and substrate versatility.</title>
        <authorList>
            <person name="Mackenzie A.K."/>
            <person name="Naas A.E."/>
            <person name="Kracun S.K."/>
            <person name="Schuckel J."/>
            <person name="Fangel J.U."/>
            <person name="Agger J.W."/>
            <person name="Willats W.G."/>
            <person name="Eijsink V.G."/>
            <person name="Pope P.B."/>
        </authorList>
    </citation>
    <scope>NUCLEOTIDE SEQUENCE</scope>
</reference>
<feature type="signal peptide" evidence="1">
    <location>
        <begin position="1"/>
        <end position="27"/>
    </location>
</feature>
<name>A0A097KUQ3_9BACT</name>